<evidence type="ECO:0000313" key="4">
    <source>
        <dbReference type="EMBL" id="UXZ05067.1"/>
    </source>
</evidence>
<dbReference type="InterPro" id="IPR005184">
    <property type="entry name" value="DUF306_Meta_HslJ"/>
</dbReference>
<dbReference type="InterPro" id="IPR053147">
    <property type="entry name" value="Hsp_HslJ-like"/>
</dbReference>
<organism evidence="4 5">
    <name type="scientific">Moraxella nasicaprae</name>
    <dbReference type="NCBI Taxonomy" id="2904122"/>
    <lineage>
        <taxon>Bacteria</taxon>
        <taxon>Pseudomonadati</taxon>
        <taxon>Pseudomonadota</taxon>
        <taxon>Gammaproteobacteria</taxon>
        <taxon>Moraxellales</taxon>
        <taxon>Moraxellaceae</taxon>
        <taxon>Moraxella</taxon>
    </lineage>
</organism>
<dbReference type="PROSITE" id="PS51257">
    <property type="entry name" value="PROKAR_LIPOPROTEIN"/>
    <property type="match status" value="1"/>
</dbReference>
<dbReference type="InterPro" id="IPR025485">
    <property type="entry name" value="DUF4377"/>
</dbReference>
<dbReference type="Pfam" id="PF14302">
    <property type="entry name" value="DUF4377"/>
    <property type="match status" value="1"/>
</dbReference>
<dbReference type="InterPro" id="IPR038670">
    <property type="entry name" value="HslJ-like_sf"/>
</dbReference>
<dbReference type="PANTHER" id="PTHR35535">
    <property type="entry name" value="HEAT SHOCK PROTEIN HSLJ"/>
    <property type="match status" value="1"/>
</dbReference>
<name>A0ABY6F4P6_9GAMM</name>
<proteinExistence type="predicted"/>
<reference evidence="4" key="1">
    <citation type="submission" date="2021-12" db="EMBL/GenBank/DDBJ databases">
        <title>taxonomy of Moraxella sp. ZY201224.</title>
        <authorList>
            <person name="Li F."/>
        </authorList>
    </citation>
    <scope>NUCLEOTIDE SEQUENCE</scope>
    <source>
        <strain evidence="4">ZY201224</strain>
    </source>
</reference>
<dbReference type="Pfam" id="PF03724">
    <property type="entry name" value="META"/>
    <property type="match status" value="1"/>
</dbReference>
<feature type="chain" id="PRO_5045740093" evidence="1">
    <location>
        <begin position="37"/>
        <end position="292"/>
    </location>
</feature>
<dbReference type="EMBL" id="CP089977">
    <property type="protein sequence ID" value="UXZ05067.1"/>
    <property type="molecule type" value="Genomic_DNA"/>
</dbReference>
<dbReference type="Proteomes" id="UP001063782">
    <property type="component" value="Chromosome"/>
</dbReference>
<evidence type="ECO:0000259" key="3">
    <source>
        <dbReference type="Pfam" id="PF14302"/>
    </source>
</evidence>
<dbReference type="PANTHER" id="PTHR35535:SF2">
    <property type="entry name" value="DUF306 DOMAIN-CONTAINING PROTEIN"/>
    <property type="match status" value="1"/>
</dbReference>
<accession>A0ABY6F4P6</accession>
<evidence type="ECO:0000256" key="1">
    <source>
        <dbReference type="SAM" id="SignalP"/>
    </source>
</evidence>
<gene>
    <name evidence="4" type="ORF">LU297_01020</name>
</gene>
<sequence length="292" mass="32763">MNHLHRPAKSDTLVPKSIFLLLASSLIASMSFSACHQVGDSVSGAIQDGQKSSQVVQTKHDISSQAMLADIQTLMDYEWVLVKAQKQGADIQTLSSVINQKQSILRFDEQNISYSLGCNTYAGDYQLTQGKLTLGAMMSTQMFCDDLSSIENKFHQRLQNSVLTITKDSHGETATLTQTNGVEILTWQGKLTPTAKFGDPVLLFWEIQPQTVYCVDKQGHNQQCLRVRNVHYDELGIKTGAGAWRNFYGQIEGYQHDSSLRQIIRIKAFNHPKPHHEPVYLFDMAVETELVK</sequence>
<feature type="domain" description="DUF4377" evidence="3">
    <location>
        <begin position="207"/>
        <end position="274"/>
    </location>
</feature>
<evidence type="ECO:0000259" key="2">
    <source>
        <dbReference type="Pfam" id="PF03724"/>
    </source>
</evidence>
<dbReference type="RefSeq" id="WP_263076568.1">
    <property type="nucleotide sequence ID" value="NZ_CP089977.1"/>
</dbReference>
<dbReference type="Gene3D" id="2.40.128.270">
    <property type="match status" value="1"/>
</dbReference>
<protein>
    <submittedName>
        <fullName evidence="4">META and DUF4377 domain-containing protein</fullName>
    </submittedName>
</protein>
<feature type="domain" description="DUF306" evidence="2">
    <location>
        <begin position="73"/>
        <end position="186"/>
    </location>
</feature>
<keyword evidence="5" id="KW-1185">Reference proteome</keyword>
<evidence type="ECO:0000313" key="5">
    <source>
        <dbReference type="Proteomes" id="UP001063782"/>
    </source>
</evidence>
<feature type="signal peptide" evidence="1">
    <location>
        <begin position="1"/>
        <end position="36"/>
    </location>
</feature>
<keyword evidence="1" id="KW-0732">Signal</keyword>